<dbReference type="EMBL" id="CAJGYO010000009">
    <property type="protein sequence ID" value="CAD6252784.1"/>
    <property type="molecule type" value="Genomic_DNA"/>
</dbReference>
<protein>
    <recommendedName>
        <fullName evidence="5">SWIM-type domain-containing protein</fullName>
    </recommendedName>
</protein>
<evidence type="ECO:0000256" key="3">
    <source>
        <dbReference type="ARBA" id="ARBA00022833"/>
    </source>
</evidence>
<dbReference type="OrthoDB" id="786266at2759"/>
<evidence type="ECO:0000256" key="2">
    <source>
        <dbReference type="ARBA" id="ARBA00022771"/>
    </source>
</evidence>
<dbReference type="GO" id="GO:0008270">
    <property type="term" value="F:zinc ion binding"/>
    <property type="evidence" value="ECO:0007669"/>
    <property type="project" value="UniProtKB-KW"/>
</dbReference>
<dbReference type="InterPro" id="IPR006564">
    <property type="entry name" value="Znf_PMZ"/>
</dbReference>
<evidence type="ECO:0000256" key="4">
    <source>
        <dbReference type="PROSITE-ProRule" id="PRU00325"/>
    </source>
</evidence>
<dbReference type="PROSITE" id="PS50966">
    <property type="entry name" value="ZF_SWIM"/>
    <property type="match status" value="1"/>
</dbReference>
<evidence type="ECO:0000259" key="5">
    <source>
        <dbReference type="PROSITE" id="PS50966"/>
    </source>
</evidence>
<keyword evidence="2 4" id="KW-0863">Zinc-finger</keyword>
<proteinExistence type="predicted"/>
<keyword evidence="3" id="KW-0862">Zinc</keyword>
<dbReference type="Pfam" id="PF04434">
    <property type="entry name" value="SWIM"/>
    <property type="match status" value="1"/>
</dbReference>
<evidence type="ECO:0000256" key="1">
    <source>
        <dbReference type="ARBA" id="ARBA00022723"/>
    </source>
</evidence>
<dbReference type="Proteomes" id="UP000604825">
    <property type="component" value="Unassembled WGS sequence"/>
</dbReference>
<keyword evidence="7" id="KW-1185">Reference proteome</keyword>
<sequence>MEKWYIRKKIARQWEDGILLGVLKDLNAISKILKVVKVATCDDGIVEVIILDDQNNQKRHTMDFENHKCSCREWQITGKPCKHALAWICPNRGVQISDYVYEYYSVAKFRAA</sequence>
<comment type="caution">
    <text evidence="6">The sequence shown here is derived from an EMBL/GenBank/DDBJ whole genome shotgun (WGS) entry which is preliminary data.</text>
</comment>
<reference evidence="6" key="1">
    <citation type="submission" date="2020-10" db="EMBL/GenBank/DDBJ databases">
        <authorList>
            <person name="Han B."/>
            <person name="Lu T."/>
            <person name="Zhao Q."/>
            <person name="Huang X."/>
            <person name="Zhao Y."/>
        </authorList>
    </citation>
    <scope>NUCLEOTIDE SEQUENCE</scope>
</reference>
<evidence type="ECO:0000313" key="7">
    <source>
        <dbReference type="Proteomes" id="UP000604825"/>
    </source>
</evidence>
<feature type="domain" description="SWIM-type" evidence="5">
    <location>
        <begin position="60"/>
        <end position="92"/>
    </location>
</feature>
<dbReference type="SMART" id="SM00575">
    <property type="entry name" value="ZnF_PMZ"/>
    <property type="match status" value="1"/>
</dbReference>
<keyword evidence="1" id="KW-0479">Metal-binding</keyword>
<gene>
    <name evidence="6" type="ORF">NCGR_LOCUS36431</name>
</gene>
<accession>A0A811Q192</accession>
<dbReference type="AlphaFoldDB" id="A0A811Q192"/>
<name>A0A811Q192_9POAL</name>
<organism evidence="6 7">
    <name type="scientific">Miscanthus lutarioriparius</name>
    <dbReference type="NCBI Taxonomy" id="422564"/>
    <lineage>
        <taxon>Eukaryota</taxon>
        <taxon>Viridiplantae</taxon>
        <taxon>Streptophyta</taxon>
        <taxon>Embryophyta</taxon>
        <taxon>Tracheophyta</taxon>
        <taxon>Spermatophyta</taxon>
        <taxon>Magnoliopsida</taxon>
        <taxon>Liliopsida</taxon>
        <taxon>Poales</taxon>
        <taxon>Poaceae</taxon>
        <taxon>PACMAD clade</taxon>
        <taxon>Panicoideae</taxon>
        <taxon>Andropogonodae</taxon>
        <taxon>Andropogoneae</taxon>
        <taxon>Saccharinae</taxon>
        <taxon>Miscanthus</taxon>
    </lineage>
</organism>
<dbReference type="InterPro" id="IPR007527">
    <property type="entry name" value="Znf_SWIM"/>
</dbReference>
<evidence type="ECO:0000313" key="6">
    <source>
        <dbReference type="EMBL" id="CAD6252784.1"/>
    </source>
</evidence>